<evidence type="ECO:0000313" key="4">
    <source>
        <dbReference type="Proteomes" id="UP001055153"/>
    </source>
</evidence>
<dbReference type="InterPro" id="IPR029069">
    <property type="entry name" value="HotDog_dom_sf"/>
</dbReference>
<dbReference type="EMBL" id="BPQQ01000109">
    <property type="protein sequence ID" value="GJE04264.1"/>
    <property type="molecule type" value="Genomic_DNA"/>
</dbReference>
<name>A0ABQ4SP26_9HYPH</name>
<evidence type="ECO:0000259" key="2">
    <source>
        <dbReference type="Pfam" id="PF01575"/>
    </source>
</evidence>
<dbReference type="PANTHER" id="PTHR43664">
    <property type="entry name" value="MONOAMINE OXIDASE-RELATED"/>
    <property type="match status" value="1"/>
</dbReference>
<dbReference type="CDD" id="cd03454">
    <property type="entry name" value="YdeM"/>
    <property type="match status" value="2"/>
</dbReference>
<gene>
    <name evidence="3" type="ORF">GMJLKIPL_6225</name>
</gene>
<dbReference type="InterPro" id="IPR002539">
    <property type="entry name" value="MaoC-like_dom"/>
</dbReference>
<dbReference type="Pfam" id="PF01575">
    <property type="entry name" value="MaoC_dehydratas"/>
    <property type="match status" value="2"/>
</dbReference>
<evidence type="ECO:0000256" key="1">
    <source>
        <dbReference type="SAM" id="MobiDB-lite"/>
    </source>
</evidence>
<dbReference type="PANTHER" id="PTHR43664:SF1">
    <property type="entry name" value="BETA-METHYLMALYL-COA DEHYDRATASE"/>
    <property type="match status" value="1"/>
</dbReference>
<reference evidence="3" key="1">
    <citation type="journal article" date="2021" name="Front. Microbiol.">
        <title>Comprehensive Comparative Genomics and Phenotyping of Methylobacterium Species.</title>
        <authorList>
            <person name="Alessa O."/>
            <person name="Ogura Y."/>
            <person name="Fujitani Y."/>
            <person name="Takami H."/>
            <person name="Hayashi T."/>
            <person name="Sahin N."/>
            <person name="Tani A."/>
        </authorList>
    </citation>
    <scope>NUCLEOTIDE SEQUENCE</scope>
    <source>
        <strain evidence="3">DSM 17168</strain>
    </source>
</reference>
<feature type="domain" description="MaoC-like" evidence="2">
    <location>
        <begin position="186"/>
        <end position="297"/>
    </location>
</feature>
<feature type="region of interest" description="Disordered" evidence="1">
    <location>
        <begin position="154"/>
        <end position="173"/>
    </location>
</feature>
<proteinExistence type="predicted"/>
<feature type="domain" description="MaoC-like" evidence="2">
    <location>
        <begin position="18"/>
        <end position="111"/>
    </location>
</feature>
<dbReference type="InterPro" id="IPR052342">
    <property type="entry name" value="MCH/BMMD"/>
</dbReference>
<sequence>MQSYHFEDLAPGVTLTGGPVTVTREDIVAFARAYDPQPFHLDEEAGRASVVGGLIASGWHSCAIGMRLMADTFMLRASSMGSPGIDAVRWLRPVRPGDALSMRIAVRESRPSASKPDRGFVRFQLDLLEGGGERVMTQEFWVMFGRRGAAPLPPRVLPDRPAPEPDLSDPGGSFPAGFIEDLPVGTTYDLGPYRFEREEVLAFARAFDPQPFHIDEAAARASHFGGLCASGWHTAAAWMNRMVAARDRGRAEALASGATIPASGPSPGFRDLRWLKPVYVGDTIRYALTLTEARPSRSRPGWGVVSHASTGVNQHGETVFSFSGAWLAQSRAE</sequence>
<dbReference type="RefSeq" id="WP_238241625.1">
    <property type="nucleotide sequence ID" value="NZ_BPQQ01000109.1"/>
</dbReference>
<reference evidence="3" key="2">
    <citation type="submission" date="2021-08" db="EMBL/GenBank/DDBJ databases">
        <authorList>
            <person name="Tani A."/>
            <person name="Ola A."/>
            <person name="Ogura Y."/>
            <person name="Katsura K."/>
            <person name="Hayashi T."/>
        </authorList>
    </citation>
    <scope>NUCLEOTIDE SEQUENCE</scope>
    <source>
        <strain evidence="3">DSM 17168</strain>
    </source>
</reference>
<keyword evidence="4" id="KW-1185">Reference proteome</keyword>
<protein>
    <recommendedName>
        <fullName evidence="2">MaoC-like domain-containing protein</fullName>
    </recommendedName>
</protein>
<dbReference type="SUPFAM" id="SSF54637">
    <property type="entry name" value="Thioesterase/thiol ester dehydrase-isomerase"/>
    <property type="match status" value="2"/>
</dbReference>
<evidence type="ECO:0000313" key="3">
    <source>
        <dbReference type="EMBL" id="GJE04264.1"/>
    </source>
</evidence>
<accession>A0ABQ4SP26</accession>
<organism evidence="3 4">
    <name type="scientific">Methylobacterium isbiliense</name>
    <dbReference type="NCBI Taxonomy" id="315478"/>
    <lineage>
        <taxon>Bacteria</taxon>
        <taxon>Pseudomonadati</taxon>
        <taxon>Pseudomonadota</taxon>
        <taxon>Alphaproteobacteria</taxon>
        <taxon>Hyphomicrobiales</taxon>
        <taxon>Methylobacteriaceae</taxon>
        <taxon>Methylobacterium</taxon>
    </lineage>
</organism>
<comment type="caution">
    <text evidence="3">The sequence shown here is derived from an EMBL/GenBank/DDBJ whole genome shotgun (WGS) entry which is preliminary data.</text>
</comment>
<dbReference type="Proteomes" id="UP001055153">
    <property type="component" value="Unassembled WGS sequence"/>
</dbReference>
<dbReference type="Gene3D" id="3.10.129.10">
    <property type="entry name" value="Hotdog Thioesterase"/>
    <property type="match status" value="2"/>
</dbReference>